<gene>
    <name evidence="3" type="ORF">PROFUN_05733</name>
</gene>
<evidence type="ECO:0000313" key="4">
    <source>
        <dbReference type="Proteomes" id="UP000241769"/>
    </source>
</evidence>
<sequence>MRSICILFVLALLPLIIAASNTTLSGCVPDCSGYGICLYTNTCKCLRGWVPSRTPEGLSQCVTTFLDIGWRGPIVSMRVVFSIVFGIEVLLISYRILLEFLSKGDNHYLAPAGVTRLILGVLWIDTFLQLIQYSVDFKGIFYTGNEWAIQTFSYIEIPDLVLMFSILLAYWCVPLSTKYSDGTVRIDFYQALMMKIKKEHMLRKINSNYRSEVSFEDILLQMSRMRIAKMVMVAVTLIGYALFIAFMVAMKFTRDDGDRWTYIALVTYYAVLWVVIGVGFTISGYKLMRLMPEQVGRRIRKLTFKIIAVAGVLIIANVLSFGSIVASTPGVSLFLIRTGIVSALTAIARLIIIDIYLPFLGIFGGKTRSSGSGSGTQQTSSGQIDDGKLASADIELAVASQPAVSKMIHIVNRKTMGLVHENTQMEVVRLVCVQLAD</sequence>
<evidence type="ECO:0000313" key="3">
    <source>
        <dbReference type="EMBL" id="PRP86217.1"/>
    </source>
</evidence>
<feature type="transmembrane region" description="Helical" evidence="1">
    <location>
        <begin position="306"/>
        <end position="328"/>
    </location>
</feature>
<comment type="caution">
    <text evidence="3">The sequence shown here is derived from an EMBL/GenBank/DDBJ whole genome shotgun (WGS) entry which is preliminary data.</text>
</comment>
<feature type="transmembrane region" description="Helical" evidence="1">
    <location>
        <begin position="151"/>
        <end position="173"/>
    </location>
</feature>
<evidence type="ECO:0000256" key="1">
    <source>
        <dbReference type="SAM" id="Phobius"/>
    </source>
</evidence>
<evidence type="ECO:0000256" key="2">
    <source>
        <dbReference type="SAM" id="SignalP"/>
    </source>
</evidence>
<keyword evidence="1" id="KW-0472">Membrane</keyword>
<dbReference type="AlphaFoldDB" id="A0A2P6NQI4"/>
<protein>
    <submittedName>
        <fullName evidence="3">Uncharacterized protein</fullName>
    </submittedName>
</protein>
<name>A0A2P6NQI4_9EUKA</name>
<proteinExistence type="predicted"/>
<keyword evidence="4" id="KW-1185">Reference proteome</keyword>
<feature type="transmembrane region" description="Helical" evidence="1">
    <location>
        <begin position="109"/>
        <end position="131"/>
    </location>
</feature>
<organism evidence="3 4">
    <name type="scientific">Planoprotostelium fungivorum</name>
    <dbReference type="NCBI Taxonomy" id="1890364"/>
    <lineage>
        <taxon>Eukaryota</taxon>
        <taxon>Amoebozoa</taxon>
        <taxon>Evosea</taxon>
        <taxon>Variosea</taxon>
        <taxon>Cavosteliida</taxon>
        <taxon>Cavosteliaceae</taxon>
        <taxon>Planoprotostelium</taxon>
    </lineage>
</organism>
<dbReference type="EMBL" id="MDYQ01000034">
    <property type="protein sequence ID" value="PRP86217.1"/>
    <property type="molecule type" value="Genomic_DNA"/>
</dbReference>
<keyword evidence="2" id="KW-0732">Signal</keyword>
<feature type="chain" id="PRO_5015140358" evidence="2">
    <location>
        <begin position="20"/>
        <end position="437"/>
    </location>
</feature>
<keyword evidence="1" id="KW-0812">Transmembrane</keyword>
<dbReference type="PROSITE" id="PS51257">
    <property type="entry name" value="PROKAR_LIPOPROTEIN"/>
    <property type="match status" value="1"/>
</dbReference>
<accession>A0A2P6NQI4</accession>
<feature type="signal peptide" evidence="2">
    <location>
        <begin position="1"/>
        <end position="19"/>
    </location>
</feature>
<dbReference type="InParanoid" id="A0A2P6NQI4"/>
<feature type="transmembrane region" description="Helical" evidence="1">
    <location>
        <begin position="334"/>
        <end position="359"/>
    </location>
</feature>
<feature type="transmembrane region" description="Helical" evidence="1">
    <location>
        <begin position="230"/>
        <end position="250"/>
    </location>
</feature>
<feature type="transmembrane region" description="Helical" evidence="1">
    <location>
        <begin position="262"/>
        <end position="285"/>
    </location>
</feature>
<feature type="transmembrane region" description="Helical" evidence="1">
    <location>
        <begin position="75"/>
        <end position="97"/>
    </location>
</feature>
<dbReference type="Proteomes" id="UP000241769">
    <property type="component" value="Unassembled WGS sequence"/>
</dbReference>
<keyword evidence="1" id="KW-1133">Transmembrane helix</keyword>
<reference evidence="3 4" key="1">
    <citation type="journal article" date="2018" name="Genome Biol. Evol.">
        <title>Multiple Roots of Fruiting Body Formation in Amoebozoa.</title>
        <authorList>
            <person name="Hillmann F."/>
            <person name="Forbes G."/>
            <person name="Novohradska S."/>
            <person name="Ferling I."/>
            <person name="Riege K."/>
            <person name="Groth M."/>
            <person name="Westermann M."/>
            <person name="Marz M."/>
            <person name="Spaller T."/>
            <person name="Winckler T."/>
            <person name="Schaap P."/>
            <person name="Glockner G."/>
        </authorList>
    </citation>
    <scope>NUCLEOTIDE SEQUENCE [LARGE SCALE GENOMIC DNA]</scope>
    <source>
        <strain evidence="3 4">Jena</strain>
    </source>
</reference>